<dbReference type="RefSeq" id="WP_165239216.1">
    <property type="nucleotide sequence ID" value="NZ_JAAKZV010000084.1"/>
</dbReference>
<dbReference type="AlphaFoldDB" id="A0A6G4U4I9"/>
<name>A0A6G4U4I9_9ACTN</name>
<organism evidence="2 3">
    <name type="scientific">Streptomyces coryli</name>
    <dbReference type="NCBI Taxonomy" id="1128680"/>
    <lineage>
        <taxon>Bacteria</taxon>
        <taxon>Bacillati</taxon>
        <taxon>Actinomycetota</taxon>
        <taxon>Actinomycetes</taxon>
        <taxon>Kitasatosporales</taxon>
        <taxon>Streptomycetaceae</taxon>
        <taxon>Streptomyces</taxon>
    </lineage>
</organism>
<keyword evidence="1" id="KW-0732">Signal</keyword>
<dbReference type="Proteomes" id="UP000481583">
    <property type="component" value="Unassembled WGS sequence"/>
</dbReference>
<protein>
    <submittedName>
        <fullName evidence="2">Uncharacterized protein</fullName>
    </submittedName>
</protein>
<feature type="chain" id="PRO_5026193123" evidence="1">
    <location>
        <begin position="18"/>
        <end position="85"/>
    </location>
</feature>
<evidence type="ECO:0000313" key="3">
    <source>
        <dbReference type="Proteomes" id="UP000481583"/>
    </source>
</evidence>
<dbReference type="EMBL" id="JAAKZV010000084">
    <property type="protein sequence ID" value="NGN66131.1"/>
    <property type="molecule type" value="Genomic_DNA"/>
</dbReference>
<accession>A0A6G4U4I9</accession>
<feature type="signal peptide" evidence="1">
    <location>
        <begin position="1"/>
        <end position="17"/>
    </location>
</feature>
<gene>
    <name evidence="2" type="ORF">G5C51_19815</name>
</gene>
<sequence>MAGTTAALLAAAAPAMATGSTVWTGGGRGLTAESAIQGAIDDATVSASGVGQFHCELVGEPQVFETFDDPNFGHIFRAQVTMACE</sequence>
<keyword evidence="3" id="KW-1185">Reference proteome</keyword>
<reference evidence="2 3" key="1">
    <citation type="submission" date="2020-02" db="EMBL/GenBank/DDBJ databases">
        <title>Whole-genome analyses of novel actinobacteria.</title>
        <authorList>
            <person name="Sahin N."/>
        </authorList>
    </citation>
    <scope>NUCLEOTIDE SEQUENCE [LARGE SCALE GENOMIC DNA]</scope>
    <source>
        <strain evidence="2 3">A7024</strain>
    </source>
</reference>
<evidence type="ECO:0000313" key="2">
    <source>
        <dbReference type="EMBL" id="NGN66131.1"/>
    </source>
</evidence>
<comment type="caution">
    <text evidence="2">The sequence shown here is derived from an EMBL/GenBank/DDBJ whole genome shotgun (WGS) entry which is preliminary data.</text>
</comment>
<evidence type="ECO:0000256" key="1">
    <source>
        <dbReference type="SAM" id="SignalP"/>
    </source>
</evidence>
<proteinExistence type="predicted"/>